<evidence type="ECO:0000313" key="4">
    <source>
        <dbReference type="Proteomes" id="UP000694545"/>
    </source>
</evidence>
<name>A0A8D2L5G4_VARKO</name>
<dbReference type="PANTHER" id="PTHR15215">
    <property type="entry name" value="CABIT DOMAIN-CONTAINING PROTEIN"/>
    <property type="match status" value="1"/>
</dbReference>
<reference evidence="3" key="2">
    <citation type="submission" date="2025-09" db="UniProtKB">
        <authorList>
            <consortium name="Ensembl"/>
        </authorList>
    </citation>
    <scope>IDENTIFICATION</scope>
</reference>
<comment type="similarity">
    <text evidence="1">Belongs to the themis family.</text>
</comment>
<sequence>VSFKALCRIVADKTPYANVEEIVRRNLIGPTPLQQPCFYCSKDVKVGNLTIEQGEKIIFSSVEENNRILTVNCEIIRDGKAQSVVLPLSQEGDFYEWEDDQLYTLKEVAEWKIPKGRSRSVTFSHTCSAADSTRLLSMGCSGCVVLAPIYAVQAVMKFQKEIVQFLSDLDVEVKDVTDCYNVSTFLQPVSMEDILEMMCKEFPVVVAAIEGSTGNKHFGNLLCPGREIVVYKKCLATRILASEIKSSSYKRHFLIPTSYQGKFKRRPREFPTAYDLEIAKSSKEKLHVIATKAFESPYKELCSVSAGDQFLIPQHQTSEDVNLGRQKVENALACEQVLLENKTRKNVLLPVFMEGGFVEILHDKRQYSLSELCKDFRFPFNVKVSIRDLSVQEDILAGVSCLQLEEEIIDSFLLISSFNNPTEIWEAPVHRLNMSFQLLSKHVEDIKYFPIKSTVEEITEEQYYMLRRYGNQATNPPPRPPKTHRTEACKIPVRILPAQSDCGTPKPKKVGKIISASRHFRLPLV</sequence>
<dbReference type="OMA" id="YDEGSMY"/>
<evidence type="ECO:0000259" key="2">
    <source>
        <dbReference type="Pfam" id="PF12736"/>
    </source>
</evidence>
<dbReference type="AlphaFoldDB" id="A0A8D2L5G4"/>
<dbReference type="Proteomes" id="UP000694545">
    <property type="component" value="Unplaced"/>
</dbReference>
<dbReference type="Pfam" id="PF12736">
    <property type="entry name" value="CABIT"/>
    <property type="match status" value="2"/>
</dbReference>
<dbReference type="PANTHER" id="PTHR15215:SF1">
    <property type="entry name" value="PROTEIN THEMIS"/>
    <property type="match status" value="1"/>
</dbReference>
<organism evidence="3 4">
    <name type="scientific">Varanus komodoensis</name>
    <name type="common">Komodo dragon</name>
    <dbReference type="NCBI Taxonomy" id="61221"/>
    <lineage>
        <taxon>Eukaryota</taxon>
        <taxon>Metazoa</taxon>
        <taxon>Chordata</taxon>
        <taxon>Craniata</taxon>
        <taxon>Vertebrata</taxon>
        <taxon>Euteleostomi</taxon>
        <taxon>Lepidosauria</taxon>
        <taxon>Squamata</taxon>
        <taxon>Bifurcata</taxon>
        <taxon>Unidentata</taxon>
        <taxon>Episquamata</taxon>
        <taxon>Toxicofera</taxon>
        <taxon>Anguimorpha</taxon>
        <taxon>Paleoanguimorpha</taxon>
        <taxon>Varanoidea</taxon>
        <taxon>Varanidae</taxon>
        <taxon>Varanus</taxon>
    </lineage>
</organism>
<evidence type="ECO:0000256" key="1">
    <source>
        <dbReference type="ARBA" id="ARBA00006414"/>
    </source>
</evidence>
<accession>A0A8D2L5G4</accession>
<evidence type="ECO:0000313" key="3">
    <source>
        <dbReference type="Ensembl" id="ENSVKKP00000016956.1"/>
    </source>
</evidence>
<reference evidence="3" key="1">
    <citation type="submission" date="2025-08" db="UniProtKB">
        <authorList>
            <consortium name="Ensembl"/>
        </authorList>
    </citation>
    <scope>IDENTIFICATION</scope>
</reference>
<dbReference type="GO" id="GO:0005737">
    <property type="term" value="C:cytoplasm"/>
    <property type="evidence" value="ECO:0007669"/>
    <property type="project" value="TreeGrafter"/>
</dbReference>
<dbReference type="InterPro" id="IPR025946">
    <property type="entry name" value="CABIT_dom"/>
</dbReference>
<dbReference type="Ensembl" id="ENSVKKT00000017379.1">
    <property type="protein sequence ID" value="ENSVKKP00000016956.1"/>
    <property type="gene ID" value="ENSVKKG00000011587.1"/>
</dbReference>
<dbReference type="GO" id="GO:0050852">
    <property type="term" value="P:T cell receptor signaling pathway"/>
    <property type="evidence" value="ECO:0007669"/>
    <property type="project" value="TreeGrafter"/>
</dbReference>
<protein>
    <recommendedName>
        <fullName evidence="2">CABIT domain-containing protein</fullName>
    </recommendedName>
</protein>
<proteinExistence type="inferred from homology"/>
<feature type="domain" description="CABIT" evidence="2">
    <location>
        <begin position="2"/>
        <end position="185"/>
    </location>
</feature>
<keyword evidence="4" id="KW-1185">Reference proteome</keyword>
<dbReference type="GO" id="GO:0005634">
    <property type="term" value="C:nucleus"/>
    <property type="evidence" value="ECO:0007669"/>
    <property type="project" value="TreeGrafter"/>
</dbReference>
<feature type="domain" description="CABIT" evidence="2">
    <location>
        <begin position="202"/>
        <end position="438"/>
    </location>
</feature>
<dbReference type="InterPro" id="IPR039671">
    <property type="entry name" value="THEMIS"/>
</dbReference>